<evidence type="ECO:0000313" key="3">
    <source>
        <dbReference type="Proteomes" id="UP000325113"/>
    </source>
</evidence>
<sequence length="216" mass="23079">MAAAIVPEFAVESLHRGRLFDGCESRFVVRSREDLAAAKACVSTREPIYASGRMAVEGYRDRSDPLLDGDLKDGVDFSTRSIVIVGGEQCNVSAVAVRGEELVVTCESDETQRHGREYSAAVVVPALPSGLSMRVVGLASGGRRQVAHHARAVVHGPRAAPTGRFEQRAVDAPPPGMLEQRAVDAPPPGMFEQRAVDAPPPGMLEQRAVDATLPEE</sequence>
<accession>A0A5A8DUW2</accession>
<feature type="region of interest" description="Disordered" evidence="1">
    <location>
        <begin position="183"/>
        <end position="216"/>
    </location>
</feature>
<name>A0A5A8DUW2_CAFRO</name>
<dbReference type="AlphaFoldDB" id="A0A5A8DUW2"/>
<gene>
    <name evidence="2" type="ORF">FNF31_00160</name>
</gene>
<evidence type="ECO:0000313" key="2">
    <source>
        <dbReference type="EMBL" id="KAA0168999.1"/>
    </source>
</evidence>
<dbReference type="EMBL" id="VLTM01000001">
    <property type="protein sequence ID" value="KAA0168999.1"/>
    <property type="molecule type" value="Genomic_DNA"/>
</dbReference>
<comment type="caution">
    <text evidence="2">The sequence shown here is derived from an EMBL/GenBank/DDBJ whole genome shotgun (WGS) entry which is preliminary data.</text>
</comment>
<dbReference type="Proteomes" id="UP000325113">
    <property type="component" value="Unassembled WGS sequence"/>
</dbReference>
<proteinExistence type="predicted"/>
<protein>
    <submittedName>
        <fullName evidence="2">Uncharacterized protein</fullName>
    </submittedName>
</protein>
<reference evidence="2 3" key="1">
    <citation type="submission" date="2019-07" db="EMBL/GenBank/DDBJ databases">
        <title>Genomes of Cafeteria roenbergensis.</title>
        <authorList>
            <person name="Fischer M.G."/>
            <person name="Hackl T."/>
            <person name="Roman M."/>
        </authorList>
    </citation>
    <scope>NUCLEOTIDE SEQUENCE [LARGE SCALE GENOMIC DNA]</scope>
    <source>
        <strain evidence="2 3">Cflag</strain>
    </source>
</reference>
<evidence type="ECO:0000256" key="1">
    <source>
        <dbReference type="SAM" id="MobiDB-lite"/>
    </source>
</evidence>
<organism evidence="2 3">
    <name type="scientific">Cafeteria roenbergensis</name>
    <name type="common">Marine flagellate</name>
    <dbReference type="NCBI Taxonomy" id="33653"/>
    <lineage>
        <taxon>Eukaryota</taxon>
        <taxon>Sar</taxon>
        <taxon>Stramenopiles</taxon>
        <taxon>Bigyra</taxon>
        <taxon>Opalozoa</taxon>
        <taxon>Bicosoecida</taxon>
        <taxon>Cafeteriaceae</taxon>
        <taxon>Cafeteria</taxon>
    </lineage>
</organism>